<organism evidence="2 3">
    <name type="scientific">Hymenobacter lutimineralis</name>
    <dbReference type="NCBI Taxonomy" id="2606448"/>
    <lineage>
        <taxon>Bacteria</taxon>
        <taxon>Pseudomonadati</taxon>
        <taxon>Bacteroidota</taxon>
        <taxon>Cytophagia</taxon>
        <taxon>Cytophagales</taxon>
        <taxon>Hymenobacteraceae</taxon>
        <taxon>Hymenobacter</taxon>
    </lineage>
</organism>
<keyword evidence="3" id="KW-1185">Reference proteome</keyword>
<keyword evidence="1" id="KW-0472">Membrane</keyword>
<feature type="transmembrane region" description="Helical" evidence="1">
    <location>
        <begin position="38"/>
        <end position="60"/>
    </location>
</feature>
<dbReference type="AlphaFoldDB" id="A0A5D6V5U0"/>
<feature type="transmembrane region" description="Helical" evidence="1">
    <location>
        <begin position="7"/>
        <end position="26"/>
    </location>
</feature>
<evidence type="ECO:0000313" key="3">
    <source>
        <dbReference type="Proteomes" id="UP000322791"/>
    </source>
</evidence>
<accession>A0A5D6V5U0</accession>
<evidence type="ECO:0000256" key="1">
    <source>
        <dbReference type="SAM" id="Phobius"/>
    </source>
</evidence>
<dbReference type="EMBL" id="VTHL01000005">
    <property type="protein sequence ID" value="TYZ11371.1"/>
    <property type="molecule type" value="Genomic_DNA"/>
</dbReference>
<name>A0A5D6V5U0_9BACT</name>
<keyword evidence="1" id="KW-1133">Transmembrane helix</keyword>
<proteinExistence type="predicted"/>
<protein>
    <submittedName>
        <fullName evidence="2">Uncharacterized protein</fullName>
    </submittedName>
</protein>
<dbReference type="Proteomes" id="UP000322791">
    <property type="component" value="Unassembled WGS sequence"/>
</dbReference>
<comment type="caution">
    <text evidence="2">The sequence shown here is derived from an EMBL/GenBank/DDBJ whole genome shotgun (WGS) entry which is preliminary data.</text>
</comment>
<dbReference type="RefSeq" id="WP_149070216.1">
    <property type="nucleotide sequence ID" value="NZ_VTHL01000005.1"/>
</dbReference>
<gene>
    <name evidence="2" type="ORF">FY528_06640</name>
</gene>
<keyword evidence="1" id="KW-0812">Transmembrane</keyword>
<sequence>MAATRISYGWVVVWLLFYGGLLPYALPRCLDWMSRASNWWLSWGTAGLALLIAGVVLSLYQAGRWLTRYFSSKSFTPPSDGPSL</sequence>
<reference evidence="2 3" key="1">
    <citation type="submission" date="2019-08" db="EMBL/GenBank/DDBJ databases">
        <authorList>
            <person name="Seo M.-J."/>
        </authorList>
    </citation>
    <scope>NUCLEOTIDE SEQUENCE [LARGE SCALE GENOMIC DNA]</scope>
    <source>
        <strain evidence="2 3">KIGAM108</strain>
    </source>
</reference>
<evidence type="ECO:0000313" key="2">
    <source>
        <dbReference type="EMBL" id="TYZ11371.1"/>
    </source>
</evidence>